<reference evidence="7 8" key="1">
    <citation type="submission" date="2019-09" db="EMBL/GenBank/DDBJ databases">
        <title>Mumia zhuanghuii sp. nov. isolated from the intestinal contents of plateau pika (Ochotona curzoniae) in the Qinghai-Tibet plateau of China.</title>
        <authorList>
            <person name="Tian Z."/>
        </authorList>
    </citation>
    <scope>NUCLEOTIDE SEQUENCE [LARGE SCALE GENOMIC DNA]</scope>
    <source>
        <strain evidence="8">350</strain>
    </source>
</reference>
<organism evidence="7 8">
    <name type="scientific">Mumia zhuanghuii</name>
    <dbReference type="NCBI Taxonomy" id="2585211"/>
    <lineage>
        <taxon>Bacteria</taxon>
        <taxon>Bacillati</taxon>
        <taxon>Actinomycetota</taxon>
        <taxon>Actinomycetes</taxon>
        <taxon>Propionibacteriales</taxon>
        <taxon>Nocardioidaceae</taxon>
        <taxon>Mumia</taxon>
    </lineage>
</organism>
<dbReference type="Proteomes" id="UP000307768">
    <property type="component" value="Unassembled WGS sequence"/>
</dbReference>
<keyword evidence="2 3" id="KW-0690">Ribosome biogenesis</keyword>
<dbReference type="InterPro" id="IPR035956">
    <property type="entry name" value="RimP_N_sf"/>
</dbReference>
<dbReference type="InterPro" id="IPR036847">
    <property type="entry name" value="RimP_C_sf"/>
</dbReference>
<comment type="function">
    <text evidence="3">Required for maturation of 30S ribosomal subunits.</text>
</comment>
<evidence type="ECO:0000313" key="8">
    <source>
        <dbReference type="Proteomes" id="UP000307768"/>
    </source>
</evidence>
<proteinExistence type="inferred from homology"/>
<feature type="region of interest" description="Disordered" evidence="4">
    <location>
        <begin position="62"/>
        <end position="89"/>
    </location>
</feature>
<protein>
    <recommendedName>
        <fullName evidence="3">Ribosome maturation factor RimP</fullName>
    </recommendedName>
</protein>
<evidence type="ECO:0000256" key="4">
    <source>
        <dbReference type="SAM" id="MobiDB-lite"/>
    </source>
</evidence>
<dbReference type="AlphaFoldDB" id="A0A5Q6RR64"/>
<feature type="domain" description="Ribosome maturation factor RimP N-terminal" evidence="5">
    <location>
        <begin position="14"/>
        <end position="81"/>
    </location>
</feature>
<dbReference type="SUPFAM" id="SSF75420">
    <property type="entry name" value="YhbC-like, N-terminal domain"/>
    <property type="match status" value="1"/>
</dbReference>
<dbReference type="SUPFAM" id="SSF74942">
    <property type="entry name" value="YhbC-like, C-terminal domain"/>
    <property type="match status" value="1"/>
</dbReference>
<dbReference type="RefSeq" id="WP_149770747.1">
    <property type="nucleotide sequence ID" value="NZ_VDFQ02000005.1"/>
</dbReference>
<dbReference type="Gene3D" id="3.30.300.70">
    <property type="entry name" value="RimP-like superfamily, N-terminal"/>
    <property type="match status" value="1"/>
</dbReference>
<comment type="caution">
    <text evidence="7">The sequence shown here is derived from an EMBL/GenBank/DDBJ whole genome shotgun (WGS) entry which is preliminary data.</text>
</comment>
<evidence type="ECO:0000256" key="1">
    <source>
        <dbReference type="ARBA" id="ARBA00022490"/>
    </source>
</evidence>
<dbReference type="EMBL" id="VDFQ02000005">
    <property type="protein sequence ID" value="KAA1420578.1"/>
    <property type="molecule type" value="Genomic_DNA"/>
</dbReference>
<feature type="domain" description="Ribosome maturation factor RimP C-terminal" evidence="6">
    <location>
        <begin position="86"/>
        <end position="146"/>
    </location>
</feature>
<dbReference type="InterPro" id="IPR028989">
    <property type="entry name" value="RimP_N"/>
</dbReference>
<dbReference type="Pfam" id="PF17384">
    <property type="entry name" value="DUF150_C"/>
    <property type="match status" value="1"/>
</dbReference>
<dbReference type="GO" id="GO:0006412">
    <property type="term" value="P:translation"/>
    <property type="evidence" value="ECO:0007669"/>
    <property type="project" value="TreeGrafter"/>
</dbReference>
<dbReference type="OrthoDB" id="9805006at2"/>
<sequence>MATTPVPDSLQALLDDIVRSHGMDLDAVELTNGRILRVVLDAEGGLNLDDIADVTRAVSTALDSDDSLGPDPYTLEVGSRGTSRPLTLPRHWSRNAGRLAKVTPVDGQTFTGRIVSADDAGAVLRTETGERTVTYADVKKAKIEPELNRKDV</sequence>
<keyword evidence="1 3" id="KW-0963">Cytoplasm</keyword>
<name>A0A5Q6RR64_9ACTN</name>
<dbReference type="InterPro" id="IPR028998">
    <property type="entry name" value="RimP_C"/>
</dbReference>
<dbReference type="Pfam" id="PF02576">
    <property type="entry name" value="RimP_N"/>
    <property type="match status" value="1"/>
</dbReference>
<comment type="similarity">
    <text evidence="3">Belongs to the RimP family.</text>
</comment>
<dbReference type="HAMAP" id="MF_01077">
    <property type="entry name" value="RimP"/>
    <property type="match status" value="1"/>
</dbReference>
<dbReference type="GO" id="GO:0005829">
    <property type="term" value="C:cytosol"/>
    <property type="evidence" value="ECO:0007669"/>
    <property type="project" value="TreeGrafter"/>
</dbReference>
<accession>A0A5Q6RR64</accession>
<dbReference type="GO" id="GO:0000028">
    <property type="term" value="P:ribosomal small subunit assembly"/>
    <property type="evidence" value="ECO:0007669"/>
    <property type="project" value="TreeGrafter"/>
</dbReference>
<evidence type="ECO:0000256" key="3">
    <source>
        <dbReference type="HAMAP-Rule" id="MF_01077"/>
    </source>
</evidence>
<evidence type="ECO:0000256" key="2">
    <source>
        <dbReference type="ARBA" id="ARBA00022517"/>
    </source>
</evidence>
<evidence type="ECO:0000313" key="7">
    <source>
        <dbReference type="EMBL" id="KAA1420578.1"/>
    </source>
</evidence>
<gene>
    <name evidence="3" type="primary">rimP</name>
    <name evidence="7" type="ORF">FE697_016635</name>
</gene>
<dbReference type="CDD" id="cd01734">
    <property type="entry name" value="YlxS_C"/>
    <property type="match status" value="1"/>
</dbReference>
<comment type="subcellular location">
    <subcellularLocation>
        <location evidence="3">Cytoplasm</location>
    </subcellularLocation>
</comment>
<evidence type="ECO:0000259" key="6">
    <source>
        <dbReference type="Pfam" id="PF17384"/>
    </source>
</evidence>
<dbReference type="PANTHER" id="PTHR33867">
    <property type="entry name" value="RIBOSOME MATURATION FACTOR RIMP"/>
    <property type="match status" value="1"/>
</dbReference>
<dbReference type="PANTHER" id="PTHR33867:SF1">
    <property type="entry name" value="RIBOSOME MATURATION FACTOR RIMP"/>
    <property type="match status" value="1"/>
</dbReference>
<evidence type="ECO:0000259" key="5">
    <source>
        <dbReference type="Pfam" id="PF02576"/>
    </source>
</evidence>
<dbReference type="InterPro" id="IPR003728">
    <property type="entry name" value="Ribosome_maturation_RimP"/>
</dbReference>